<dbReference type="InterPro" id="IPR021109">
    <property type="entry name" value="Peptidase_aspartic_dom_sf"/>
</dbReference>
<protein>
    <recommendedName>
        <fullName evidence="3">CCHC-type domain-containing protein</fullName>
    </recommendedName>
</protein>
<dbReference type="GO" id="GO:0003676">
    <property type="term" value="F:nucleic acid binding"/>
    <property type="evidence" value="ECO:0007669"/>
    <property type="project" value="InterPro"/>
</dbReference>
<keyword evidence="5" id="KW-1185">Reference proteome</keyword>
<evidence type="ECO:0000313" key="5">
    <source>
        <dbReference type="Proteomes" id="UP001274896"/>
    </source>
</evidence>
<keyword evidence="1" id="KW-0863">Zinc-finger</keyword>
<dbReference type="InterPro" id="IPR032567">
    <property type="entry name" value="RTL1-rel"/>
</dbReference>
<evidence type="ECO:0000256" key="2">
    <source>
        <dbReference type="SAM" id="MobiDB-lite"/>
    </source>
</evidence>
<gene>
    <name evidence="4" type="ORF">QTP70_010601</name>
</gene>
<proteinExistence type="predicted"/>
<dbReference type="InterPro" id="IPR036875">
    <property type="entry name" value="Znf_CCHC_sf"/>
</dbReference>
<dbReference type="PROSITE" id="PS50158">
    <property type="entry name" value="ZF_CCHC"/>
    <property type="match status" value="1"/>
</dbReference>
<evidence type="ECO:0000313" key="4">
    <source>
        <dbReference type="EMBL" id="KAK3515200.1"/>
    </source>
</evidence>
<sequence length="277" mass="30765">MDLEHSDLAAIERQREWQRRLTQNRCLYCGHLGHFIAECPIRTARSVVSALLPVLNTKKPLTIVVSLTVSDLCLPARVLLDSGSAGNFISGALCRQLRLQLTATQKVYQVYAVTGRPLQTVRHLAGPLHLQVGALHSEELHLLVLENATADIVLGRPWLELHDPILSWKTGEVLKWVEHCFGACFPNLPAPVSPQVHHLPIQATTVESPPEARPRIFQPATPTSRMSSAPGKPPSYHHIGHGTVPLTLSPVNQCPRDEFTPSPFPRRKPWKNTSRKP</sequence>
<dbReference type="PANTHER" id="PTHR15503">
    <property type="entry name" value="LDOC1 RELATED"/>
    <property type="match status" value="1"/>
</dbReference>
<dbReference type="SUPFAM" id="SSF50630">
    <property type="entry name" value="Acid proteases"/>
    <property type="match status" value="1"/>
</dbReference>
<dbReference type="AlphaFoldDB" id="A0AAE0US53"/>
<evidence type="ECO:0000256" key="1">
    <source>
        <dbReference type="PROSITE-ProRule" id="PRU00047"/>
    </source>
</evidence>
<dbReference type="CDD" id="cd00303">
    <property type="entry name" value="retropepsin_like"/>
    <property type="match status" value="1"/>
</dbReference>
<evidence type="ECO:0000259" key="3">
    <source>
        <dbReference type="PROSITE" id="PS50158"/>
    </source>
</evidence>
<accession>A0AAE0US53</accession>
<dbReference type="Gene3D" id="2.40.70.10">
    <property type="entry name" value="Acid Proteases"/>
    <property type="match status" value="1"/>
</dbReference>
<dbReference type="InterPro" id="IPR001878">
    <property type="entry name" value="Znf_CCHC"/>
</dbReference>
<name>A0AAE0US53_9TELE</name>
<comment type="caution">
    <text evidence="4">The sequence shown here is derived from an EMBL/GenBank/DDBJ whole genome shotgun (WGS) entry which is preliminary data.</text>
</comment>
<feature type="compositionally biased region" description="Basic residues" evidence="2">
    <location>
        <begin position="265"/>
        <end position="277"/>
    </location>
</feature>
<dbReference type="Pfam" id="PF13650">
    <property type="entry name" value="Asp_protease_2"/>
    <property type="match status" value="1"/>
</dbReference>
<feature type="region of interest" description="Disordered" evidence="2">
    <location>
        <begin position="204"/>
        <end position="277"/>
    </location>
</feature>
<dbReference type="EMBL" id="JAUCMX010000020">
    <property type="protein sequence ID" value="KAK3515200.1"/>
    <property type="molecule type" value="Genomic_DNA"/>
</dbReference>
<keyword evidence="1" id="KW-0479">Metal-binding</keyword>
<dbReference type="Gene3D" id="4.10.60.10">
    <property type="entry name" value="Zinc finger, CCHC-type"/>
    <property type="match status" value="1"/>
</dbReference>
<dbReference type="GO" id="GO:0008270">
    <property type="term" value="F:zinc ion binding"/>
    <property type="evidence" value="ECO:0007669"/>
    <property type="project" value="UniProtKB-KW"/>
</dbReference>
<feature type="domain" description="CCHC-type" evidence="3">
    <location>
        <begin position="25"/>
        <end position="40"/>
    </location>
</feature>
<organism evidence="4 5">
    <name type="scientific">Hemibagrus guttatus</name>
    <dbReference type="NCBI Taxonomy" id="175788"/>
    <lineage>
        <taxon>Eukaryota</taxon>
        <taxon>Metazoa</taxon>
        <taxon>Chordata</taxon>
        <taxon>Craniata</taxon>
        <taxon>Vertebrata</taxon>
        <taxon>Euteleostomi</taxon>
        <taxon>Actinopterygii</taxon>
        <taxon>Neopterygii</taxon>
        <taxon>Teleostei</taxon>
        <taxon>Ostariophysi</taxon>
        <taxon>Siluriformes</taxon>
        <taxon>Bagridae</taxon>
        <taxon>Hemibagrus</taxon>
    </lineage>
</organism>
<keyword evidence="1" id="KW-0862">Zinc</keyword>
<dbReference type="SUPFAM" id="SSF57756">
    <property type="entry name" value="Retrovirus zinc finger-like domains"/>
    <property type="match status" value="1"/>
</dbReference>
<dbReference type="PANTHER" id="PTHR15503:SF22">
    <property type="entry name" value="TRANSPOSON TY3-I GAG POLYPROTEIN"/>
    <property type="match status" value="1"/>
</dbReference>
<reference evidence="4" key="1">
    <citation type="submission" date="2023-06" db="EMBL/GenBank/DDBJ databases">
        <title>Male Hemibagrus guttatus genome.</title>
        <authorList>
            <person name="Bian C."/>
        </authorList>
    </citation>
    <scope>NUCLEOTIDE SEQUENCE</scope>
    <source>
        <strain evidence="4">Male_cb2023</strain>
        <tissue evidence="4">Muscle</tissue>
    </source>
</reference>
<dbReference type="Proteomes" id="UP001274896">
    <property type="component" value="Unassembled WGS sequence"/>
</dbReference>